<gene>
    <name evidence="3" type="ORF">E5083_12665</name>
</gene>
<evidence type="ECO:0000256" key="2">
    <source>
        <dbReference type="SAM" id="SignalP"/>
    </source>
</evidence>
<evidence type="ECO:0000256" key="1">
    <source>
        <dbReference type="SAM" id="MobiDB-lite"/>
    </source>
</evidence>
<accession>A0A4Z1D8Q0</accession>
<dbReference type="RefSeq" id="WP_135785740.1">
    <property type="nucleotide sequence ID" value="NZ_SRRT01000003.1"/>
</dbReference>
<proteinExistence type="predicted"/>
<keyword evidence="2" id="KW-0732">Signal</keyword>
<dbReference type="EMBL" id="SRRT01000003">
    <property type="protein sequence ID" value="TGN78043.1"/>
    <property type="molecule type" value="Genomic_DNA"/>
</dbReference>
<sequence length="168" mass="17529">MPATLSAVTAALLLGGTASGYTVDAEGRFAPPAAFIPSAAVTYDQSYVPAAASIRVRQHTGTGGATRIDLRITGARPHHSFGASVHQHPCGTLPADAGPRYRNQPGTADDNEVRLDFTTDAQGTGAATDRHTWGLRRGEAASVVIQDRPGDGTTRVACFTVPFGWVTE</sequence>
<dbReference type="Proteomes" id="UP000298159">
    <property type="component" value="Unassembled WGS sequence"/>
</dbReference>
<feature type="region of interest" description="Disordered" evidence="1">
    <location>
        <begin position="80"/>
        <end position="111"/>
    </location>
</feature>
<feature type="chain" id="PRO_5039261529" evidence="2">
    <location>
        <begin position="21"/>
        <end position="168"/>
    </location>
</feature>
<comment type="caution">
    <text evidence="3">The sequence shown here is derived from an EMBL/GenBank/DDBJ whole genome shotgun (WGS) entry which is preliminary data.</text>
</comment>
<organism evidence="3 4">
    <name type="scientific">Streptomyces bauhiniae</name>
    <dbReference type="NCBI Taxonomy" id="2340725"/>
    <lineage>
        <taxon>Bacteria</taxon>
        <taxon>Bacillati</taxon>
        <taxon>Actinomycetota</taxon>
        <taxon>Actinomycetes</taxon>
        <taxon>Kitasatosporales</taxon>
        <taxon>Streptomycetaceae</taxon>
        <taxon>Streptomyces</taxon>
    </lineage>
</organism>
<dbReference type="AlphaFoldDB" id="A0A4Z1D8Q0"/>
<protein>
    <submittedName>
        <fullName evidence="3">Superoxide dismutase family protein</fullName>
    </submittedName>
</protein>
<dbReference type="GeneID" id="95448451"/>
<name>A0A4Z1D8Q0_9ACTN</name>
<keyword evidence="4" id="KW-1185">Reference proteome</keyword>
<evidence type="ECO:0000313" key="4">
    <source>
        <dbReference type="Proteomes" id="UP000298159"/>
    </source>
</evidence>
<feature type="signal peptide" evidence="2">
    <location>
        <begin position="1"/>
        <end position="20"/>
    </location>
</feature>
<reference evidence="3 4" key="1">
    <citation type="submission" date="2019-04" db="EMBL/GenBank/DDBJ databases">
        <title>Streptomyces sp. nov. Bv016 isolated from bark of Buahinia variegata.</title>
        <authorList>
            <person name="Kanchanasin P."/>
            <person name="Tanasupawat S."/>
            <person name="Yuki M."/>
            <person name="Kudo T."/>
        </authorList>
    </citation>
    <scope>NUCLEOTIDE SEQUENCE [LARGE SCALE GENOMIC DNA]</scope>
    <source>
        <strain evidence="3 4">Bv016</strain>
    </source>
</reference>
<evidence type="ECO:0000313" key="3">
    <source>
        <dbReference type="EMBL" id="TGN78043.1"/>
    </source>
</evidence>